<feature type="domain" description="Tyr recombinase" evidence="2">
    <location>
        <begin position="1"/>
        <end position="187"/>
    </location>
</feature>
<dbReference type="Pfam" id="PF00589">
    <property type="entry name" value="Phage_integrase"/>
    <property type="match status" value="1"/>
</dbReference>
<dbReference type="EMBL" id="JANTOO010000014">
    <property type="protein sequence ID" value="MCS1397512.1"/>
    <property type="molecule type" value="Genomic_DNA"/>
</dbReference>
<dbReference type="PANTHER" id="PTHR30349">
    <property type="entry name" value="PHAGE INTEGRASE-RELATED"/>
    <property type="match status" value="1"/>
</dbReference>
<proteinExistence type="predicted"/>
<dbReference type="InterPro" id="IPR050090">
    <property type="entry name" value="Tyrosine_recombinase_XerCD"/>
</dbReference>
<dbReference type="Gene3D" id="1.10.443.10">
    <property type="entry name" value="Intergrase catalytic core"/>
    <property type="match status" value="1"/>
</dbReference>
<protein>
    <submittedName>
        <fullName evidence="3">Tyrosine-type recombinase/integrase</fullName>
    </submittedName>
</protein>
<dbReference type="InterPro" id="IPR011010">
    <property type="entry name" value="DNA_brk_join_enz"/>
</dbReference>
<evidence type="ECO:0000313" key="3">
    <source>
        <dbReference type="EMBL" id="MCS1397512.1"/>
    </source>
</evidence>
<dbReference type="RefSeq" id="WP_012295301.1">
    <property type="nucleotide sequence ID" value="NZ_JANTOO010000014.1"/>
</dbReference>
<comment type="caution">
    <text evidence="3">The sequence shown here is derived from an EMBL/GenBank/DDBJ whole genome shotgun (WGS) entry which is preliminary data.</text>
</comment>
<accession>A0ABT2DSY2</accession>
<gene>
    <name evidence="3" type="ORF">NXZ79_15885</name>
</gene>
<name>A0ABT2DSY2_9BACI</name>
<organism evidence="3 4">
    <name type="scientific">Lysinibacillus pinottii</name>
    <dbReference type="NCBI Taxonomy" id="2973932"/>
    <lineage>
        <taxon>Bacteria</taxon>
        <taxon>Bacillati</taxon>
        <taxon>Bacillota</taxon>
        <taxon>Bacilli</taxon>
        <taxon>Bacillales</taxon>
        <taxon>Bacillaceae</taxon>
        <taxon>Lysinibacillus</taxon>
    </lineage>
</organism>
<sequence>MNFVQPIRDIDKVVDVQEYLASKNKRDELLFCFGIYTGLRISDILRVKKNDVYNKDVFYITEMKTKKTRKKNKKVMSKTRIVLVPELKKMISAYGQELKDDEYLFKSRQGKNKPITRVRAYDILREAAFACGLSEIGTHTLRKTFGYHIYMDSKDVALLQDIFGHSSEYITLRYIGVNQEAKDNARRKLRYKR</sequence>
<evidence type="ECO:0000313" key="4">
    <source>
        <dbReference type="Proteomes" id="UP001525021"/>
    </source>
</evidence>
<dbReference type="Proteomes" id="UP001525021">
    <property type="component" value="Unassembled WGS sequence"/>
</dbReference>
<dbReference type="InterPro" id="IPR013762">
    <property type="entry name" value="Integrase-like_cat_sf"/>
</dbReference>
<dbReference type="SUPFAM" id="SSF56349">
    <property type="entry name" value="DNA breaking-rejoining enzymes"/>
    <property type="match status" value="1"/>
</dbReference>
<evidence type="ECO:0000259" key="2">
    <source>
        <dbReference type="PROSITE" id="PS51898"/>
    </source>
</evidence>
<reference evidence="3 4" key="1">
    <citation type="submission" date="2022-08" db="EMBL/GenBank/DDBJ databases">
        <title>Lysinibacillus sequencing.</title>
        <authorList>
            <person name="Dunlap C."/>
        </authorList>
    </citation>
    <scope>NUCLEOTIDE SEQUENCE [LARGE SCALE GENOMIC DNA]</scope>
    <source>
        <strain evidence="3 4">PB211</strain>
    </source>
</reference>
<evidence type="ECO:0000256" key="1">
    <source>
        <dbReference type="ARBA" id="ARBA00023172"/>
    </source>
</evidence>
<dbReference type="InterPro" id="IPR002104">
    <property type="entry name" value="Integrase_catalytic"/>
</dbReference>
<dbReference type="PROSITE" id="PS51898">
    <property type="entry name" value="TYR_RECOMBINASE"/>
    <property type="match status" value="1"/>
</dbReference>
<keyword evidence="4" id="KW-1185">Reference proteome</keyword>
<dbReference type="PANTHER" id="PTHR30349:SF82">
    <property type="entry name" value="INTEGRASE_RECOMBINASE YOEC-RELATED"/>
    <property type="match status" value="1"/>
</dbReference>
<keyword evidence="1" id="KW-0233">DNA recombination</keyword>